<dbReference type="EMBL" id="CYRY02038568">
    <property type="protein sequence ID" value="VCX30598.1"/>
    <property type="molecule type" value="Genomic_DNA"/>
</dbReference>
<keyword evidence="3" id="KW-1185">Reference proteome</keyword>
<reference evidence="2 3" key="1">
    <citation type="submission" date="2018-10" db="EMBL/GenBank/DDBJ databases">
        <authorList>
            <person name="Ekblom R."/>
            <person name="Jareborg N."/>
        </authorList>
    </citation>
    <scope>NUCLEOTIDE SEQUENCE [LARGE SCALE GENOMIC DNA]</scope>
    <source>
        <tissue evidence="2">Muscle</tissue>
    </source>
</reference>
<dbReference type="AlphaFoldDB" id="A0A9X9M2G3"/>
<protein>
    <submittedName>
        <fullName evidence="2">Uncharacterized protein</fullName>
    </submittedName>
</protein>
<evidence type="ECO:0000256" key="1">
    <source>
        <dbReference type="SAM" id="MobiDB-lite"/>
    </source>
</evidence>
<dbReference type="Proteomes" id="UP000269945">
    <property type="component" value="Unassembled WGS sequence"/>
</dbReference>
<proteinExistence type="predicted"/>
<feature type="non-terminal residue" evidence="2">
    <location>
        <position position="47"/>
    </location>
</feature>
<organism evidence="2 3">
    <name type="scientific">Gulo gulo</name>
    <name type="common">Wolverine</name>
    <name type="synonym">Gluton</name>
    <dbReference type="NCBI Taxonomy" id="48420"/>
    <lineage>
        <taxon>Eukaryota</taxon>
        <taxon>Metazoa</taxon>
        <taxon>Chordata</taxon>
        <taxon>Craniata</taxon>
        <taxon>Vertebrata</taxon>
        <taxon>Euteleostomi</taxon>
        <taxon>Mammalia</taxon>
        <taxon>Eutheria</taxon>
        <taxon>Laurasiatheria</taxon>
        <taxon>Carnivora</taxon>
        <taxon>Caniformia</taxon>
        <taxon>Musteloidea</taxon>
        <taxon>Mustelidae</taxon>
        <taxon>Guloninae</taxon>
        <taxon>Gulo</taxon>
    </lineage>
</organism>
<gene>
    <name evidence="2" type="ORF">BN2614_LOCUS5</name>
</gene>
<feature type="region of interest" description="Disordered" evidence="1">
    <location>
        <begin position="1"/>
        <end position="26"/>
    </location>
</feature>
<accession>A0A9X9M2G3</accession>
<evidence type="ECO:0000313" key="2">
    <source>
        <dbReference type="EMBL" id="VCX30598.1"/>
    </source>
</evidence>
<evidence type="ECO:0000313" key="3">
    <source>
        <dbReference type="Proteomes" id="UP000269945"/>
    </source>
</evidence>
<comment type="caution">
    <text evidence="2">The sequence shown here is derived from an EMBL/GenBank/DDBJ whole genome shotgun (WGS) entry which is preliminary data.</text>
</comment>
<sequence length="47" mass="4980">MNYLGGVPTIPWPPAEINRNDTGPSPWAIATFSEASPPINDTEVGTP</sequence>
<name>A0A9X9M2G3_GULGU</name>